<comment type="caution">
    <text evidence="1">The sequence shown here is derived from an EMBL/GenBank/DDBJ whole genome shotgun (WGS) entry which is preliminary data.</text>
</comment>
<accession>A0AAV4PMJ0</accession>
<dbReference type="Proteomes" id="UP001054837">
    <property type="component" value="Unassembled WGS sequence"/>
</dbReference>
<reference evidence="1 2" key="1">
    <citation type="submission" date="2021-06" db="EMBL/GenBank/DDBJ databases">
        <title>Caerostris darwini draft genome.</title>
        <authorList>
            <person name="Kono N."/>
            <person name="Arakawa K."/>
        </authorList>
    </citation>
    <scope>NUCLEOTIDE SEQUENCE [LARGE SCALE GENOMIC DNA]</scope>
</reference>
<evidence type="ECO:0000313" key="1">
    <source>
        <dbReference type="EMBL" id="GIX98170.1"/>
    </source>
</evidence>
<dbReference type="EMBL" id="BPLQ01003121">
    <property type="protein sequence ID" value="GIX98170.1"/>
    <property type="molecule type" value="Genomic_DNA"/>
</dbReference>
<name>A0AAV4PMJ0_9ARAC</name>
<dbReference type="AlphaFoldDB" id="A0AAV4PMJ0"/>
<keyword evidence="2" id="KW-1185">Reference proteome</keyword>
<organism evidence="1 2">
    <name type="scientific">Caerostris darwini</name>
    <dbReference type="NCBI Taxonomy" id="1538125"/>
    <lineage>
        <taxon>Eukaryota</taxon>
        <taxon>Metazoa</taxon>
        <taxon>Ecdysozoa</taxon>
        <taxon>Arthropoda</taxon>
        <taxon>Chelicerata</taxon>
        <taxon>Arachnida</taxon>
        <taxon>Araneae</taxon>
        <taxon>Araneomorphae</taxon>
        <taxon>Entelegynae</taxon>
        <taxon>Araneoidea</taxon>
        <taxon>Araneidae</taxon>
        <taxon>Caerostris</taxon>
    </lineage>
</organism>
<protein>
    <submittedName>
        <fullName evidence="1">Uncharacterized protein</fullName>
    </submittedName>
</protein>
<gene>
    <name evidence="1" type="ORF">CDAR_396681</name>
</gene>
<proteinExistence type="predicted"/>
<sequence>MDLSKWSQMFPQSCSINVVCCPSKAPQRPMKVPIYWESLDRNIVLKPPQGVPEEIPTKTCPGVAQFSGLKKLDSNRLSLIDLAKWSQMPPSVVQLTSSAASKAPQRPMKVPIYWESLDRNIALKSPQGVLGELPTKT</sequence>
<evidence type="ECO:0000313" key="2">
    <source>
        <dbReference type="Proteomes" id="UP001054837"/>
    </source>
</evidence>